<evidence type="ECO:0000256" key="5">
    <source>
        <dbReference type="ARBA" id="ARBA00023136"/>
    </source>
</evidence>
<protein>
    <submittedName>
        <fullName evidence="7">UbiA family prenyltransferase</fullName>
    </submittedName>
</protein>
<feature type="transmembrane region" description="Helical" evidence="6">
    <location>
        <begin position="58"/>
        <end position="79"/>
    </location>
</feature>
<evidence type="ECO:0000256" key="2">
    <source>
        <dbReference type="ARBA" id="ARBA00022475"/>
    </source>
</evidence>
<comment type="subcellular location">
    <subcellularLocation>
        <location evidence="1">Membrane</location>
        <topology evidence="1">Multi-pass membrane protein</topology>
    </subcellularLocation>
</comment>
<feature type="transmembrane region" description="Helical" evidence="6">
    <location>
        <begin position="113"/>
        <end position="145"/>
    </location>
</feature>
<dbReference type="InterPro" id="IPR044878">
    <property type="entry name" value="UbiA_sf"/>
</dbReference>
<sequence>MPANPEETTPIEALGPQPRGRASDYLSLARFDHVTKHVFILPGLILACALSEPDPAALFVNIPVGLLSAVSIASANYVINEWLDRERDAAHPTKSQRRAVVVEMQPRIVYGEYLLLAVIGLLLASVVGKLFFATSLLFLLSGILYNVEPIRAKDKPYLDVLTECLNNPIRFLLGWAIVDQVTLPPVSVLAAYWMAGAFLMAAKRLGEYRDIAANAGVAVLKKYRRSFEYYTEESLTVSCFVYAMMTAFLLGVFLVKYRVEYILVFPFISGLFAVYLWLATRPGSVVQRPERLFHSRRLDVMLTLTIAVFLFASFVNVPMLDFLAASFLVPISSLQ</sequence>
<dbReference type="EMBL" id="CP098807">
    <property type="protein sequence ID" value="USJ22232.1"/>
    <property type="molecule type" value="Genomic_DNA"/>
</dbReference>
<dbReference type="GO" id="GO:0016765">
    <property type="term" value="F:transferase activity, transferring alkyl or aryl (other than methyl) groups"/>
    <property type="evidence" value="ECO:0007669"/>
    <property type="project" value="InterPro"/>
</dbReference>
<dbReference type="RefSeq" id="WP_090298134.1">
    <property type="nucleotide sequence ID" value="NZ_CP098807.1"/>
</dbReference>
<evidence type="ECO:0000313" key="7">
    <source>
        <dbReference type="EMBL" id="USJ22232.1"/>
    </source>
</evidence>
<accession>A0A9Q8Y4R2</accession>
<keyword evidence="3 6" id="KW-0812">Transmembrane</keyword>
<evidence type="ECO:0000256" key="3">
    <source>
        <dbReference type="ARBA" id="ARBA00022692"/>
    </source>
</evidence>
<feature type="transmembrane region" description="Helical" evidence="6">
    <location>
        <begin position="261"/>
        <end position="279"/>
    </location>
</feature>
<dbReference type="Proteomes" id="UP001055460">
    <property type="component" value="Chromosome"/>
</dbReference>
<keyword evidence="4 6" id="KW-1133">Transmembrane helix</keyword>
<dbReference type="Gene3D" id="1.10.357.140">
    <property type="entry name" value="UbiA prenyltransferase"/>
    <property type="match status" value="1"/>
</dbReference>
<organism evidence="7 8">
    <name type="scientific">Ensifer adhaerens</name>
    <name type="common">Sinorhizobium morelense</name>
    <dbReference type="NCBI Taxonomy" id="106592"/>
    <lineage>
        <taxon>Bacteria</taxon>
        <taxon>Pseudomonadati</taxon>
        <taxon>Pseudomonadota</taxon>
        <taxon>Alphaproteobacteria</taxon>
        <taxon>Hyphomicrobiales</taxon>
        <taxon>Rhizobiaceae</taxon>
        <taxon>Sinorhizobium/Ensifer group</taxon>
        <taxon>Ensifer</taxon>
    </lineage>
</organism>
<feature type="transmembrane region" description="Helical" evidence="6">
    <location>
        <begin position="234"/>
        <end position="255"/>
    </location>
</feature>
<dbReference type="AlphaFoldDB" id="A0A9Q8Y4R2"/>
<dbReference type="OrthoDB" id="9803632at2"/>
<feature type="transmembrane region" description="Helical" evidence="6">
    <location>
        <begin position="300"/>
        <end position="329"/>
    </location>
</feature>
<evidence type="ECO:0000256" key="6">
    <source>
        <dbReference type="SAM" id="Phobius"/>
    </source>
</evidence>
<evidence type="ECO:0000256" key="1">
    <source>
        <dbReference type="ARBA" id="ARBA00004141"/>
    </source>
</evidence>
<keyword evidence="5 6" id="KW-0472">Membrane</keyword>
<evidence type="ECO:0000313" key="8">
    <source>
        <dbReference type="Proteomes" id="UP001055460"/>
    </source>
</evidence>
<dbReference type="InterPro" id="IPR000537">
    <property type="entry name" value="UbiA_prenyltransferase"/>
</dbReference>
<evidence type="ECO:0000256" key="4">
    <source>
        <dbReference type="ARBA" id="ARBA00022989"/>
    </source>
</evidence>
<dbReference type="Pfam" id="PF01040">
    <property type="entry name" value="UbiA"/>
    <property type="match status" value="1"/>
</dbReference>
<feature type="transmembrane region" description="Helical" evidence="6">
    <location>
        <begin position="183"/>
        <end position="202"/>
    </location>
</feature>
<proteinExistence type="predicted"/>
<gene>
    <name evidence="7" type="ORF">NE863_13020</name>
</gene>
<reference evidence="7" key="1">
    <citation type="submission" date="2022-06" db="EMBL/GenBank/DDBJ databases">
        <title>Physiological and biochemical characterization and genomic elucidation of a strain of the genus Ensifer adhaerens M8 that combines arsenic oxidation and chromium reduction.</title>
        <authorList>
            <person name="Li X."/>
            <person name="Yu c."/>
        </authorList>
    </citation>
    <scope>NUCLEOTIDE SEQUENCE</scope>
    <source>
        <strain evidence="7">M8</strain>
    </source>
</reference>
<name>A0A9Q8Y4R2_ENSAD</name>
<keyword evidence="2" id="KW-1003">Cell membrane</keyword>
<dbReference type="GO" id="GO:0016020">
    <property type="term" value="C:membrane"/>
    <property type="evidence" value="ECO:0007669"/>
    <property type="project" value="UniProtKB-SubCell"/>
</dbReference>